<dbReference type="InterPro" id="IPR024679">
    <property type="entry name" value="Ipi1_N"/>
</dbReference>
<gene>
    <name evidence="2" type="ORF">SSS_8299</name>
</gene>
<name>A0A834VC87_SARSC</name>
<evidence type="ECO:0000313" key="3">
    <source>
        <dbReference type="EnsemblMetazoa" id="KAF7492207.1"/>
    </source>
</evidence>
<organism evidence="2">
    <name type="scientific">Sarcoptes scabiei</name>
    <name type="common">Itch mite</name>
    <name type="synonym">Acarus scabiei</name>
    <dbReference type="NCBI Taxonomy" id="52283"/>
    <lineage>
        <taxon>Eukaryota</taxon>
        <taxon>Metazoa</taxon>
        <taxon>Ecdysozoa</taxon>
        <taxon>Arthropoda</taxon>
        <taxon>Chelicerata</taxon>
        <taxon>Arachnida</taxon>
        <taxon>Acari</taxon>
        <taxon>Acariformes</taxon>
        <taxon>Sarcoptiformes</taxon>
        <taxon>Astigmata</taxon>
        <taxon>Psoroptidia</taxon>
        <taxon>Sarcoptoidea</taxon>
        <taxon>Sarcoptidae</taxon>
        <taxon>Sarcoptinae</taxon>
        <taxon>Sarcoptes</taxon>
    </lineage>
</organism>
<accession>A0A834VC87</accession>
<evidence type="ECO:0000259" key="1">
    <source>
        <dbReference type="Pfam" id="PF12333"/>
    </source>
</evidence>
<dbReference type="EMBL" id="WVUK01000056">
    <property type="protein sequence ID" value="KAF7492207.1"/>
    <property type="molecule type" value="Genomic_DNA"/>
</dbReference>
<reference evidence="3" key="3">
    <citation type="submission" date="2022-06" db="UniProtKB">
        <authorList>
            <consortium name="EnsemblMetazoa"/>
        </authorList>
    </citation>
    <scope>IDENTIFICATION</scope>
</reference>
<evidence type="ECO:0000313" key="2">
    <source>
        <dbReference type="EMBL" id="KAF7492207.1"/>
    </source>
</evidence>
<reference evidence="4" key="1">
    <citation type="journal article" date="2020" name="PLoS Negl. Trop. Dis.">
        <title>High-quality nuclear genome for Sarcoptes scabiei-A critical resource for a neglected parasite.</title>
        <authorList>
            <person name="Korhonen P.K."/>
            <person name="Gasser R.B."/>
            <person name="Ma G."/>
            <person name="Wang T."/>
            <person name="Stroehlein A.J."/>
            <person name="Young N.D."/>
            <person name="Ang C.S."/>
            <person name="Fernando D.D."/>
            <person name="Lu H.C."/>
            <person name="Taylor S."/>
            <person name="Reynolds S.L."/>
            <person name="Mofiz E."/>
            <person name="Najaraj S.H."/>
            <person name="Gowda H."/>
            <person name="Madugundu A."/>
            <person name="Renuse S."/>
            <person name="Holt D."/>
            <person name="Pandey A."/>
            <person name="Papenfuss A.T."/>
            <person name="Fischer K."/>
        </authorList>
    </citation>
    <scope>NUCLEOTIDE SEQUENCE [LARGE SCALE GENOMIC DNA]</scope>
</reference>
<reference evidence="2" key="2">
    <citation type="submission" date="2020-01" db="EMBL/GenBank/DDBJ databases">
        <authorList>
            <person name="Korhonen P.K.K."/>
            <person name="Guangxu M.G."/>
            <person name="Wang T.W."/>
            <person name="Stroehlein A.J.S."/>
            <person name="Young N.D."/>
            <person name="Ang C.-S.A."/>
            <person name="Fernando D.W.F."/>
            <person name="Lu H.L."/>
            <person name="Taylor S.T."/>
            <person name="Ehtesham M.E.M."/>
            <person name="Najaraj S.H.N."/>
            <person name="Harsha G.H.G."/>
            <person name="Madugundu A.M."/>
            <person name="Renuse S.R."/>
            <person name="Holt D.H."/>
            <person name="Pandey A.P."/>
            <person name="Papenfuss A.P."/>
            <person name="Gasser R.B.G."/>
            <person name="Fischer K.F."/>
        </authorList>
    </citation>
    <scope>NUCLEOTIDE SEQUENCE</scope>
    <source>
        <strain evidence="2">SSS_KF_BRIS2020</strain>
    </source>
</reference>
<dbReference type="Pfam" id="PF12333">
    <property type="entry name" value="Ipi1_N"/>
    <property type="match status" value="1"/>
</dbReference>
<evidence type="ECO:0000313" key="4">
    <source>
        <dbReference type="Proteomes" id="UP000070412"/>
    </source>
</evidence>
<proteinExistence type="predicted"/>
<sequence length="397" mass="46906">MPAIMWSNSRLAQSLYLNSKMGRKKKKNADFRKIQIKAGKKLPKHLNETKLQLKSKKIQLNQLIDRESIDYYRILSNNVKISASQKTNYLKQINIKLSNHNHDDDYSLTRNTEKLSIVAKFITDPDERVRNEVLKFLRHYLKTLDSIPVNENVPKLDLLIKFINSGLTHIKKSVRDDSEEIFNLLIKMKNSKIHHQLMQMFLMKIKSSEFKSLDPKWYENLRIFIPKLIYNKKVQENVSNESYIDSEEIVWSPDEDNRIHLNKNLSLDCLFDPCTSFDLTFLKNDEIDNSTSFYMAIEEMILRDVKTTIGREFLRMLSLEDCRKINTALTIIPYLPNRRKVNEKLINYWCKNSVPTISLLKDCHDISRNKFLKNLNCLLNQYRELCATFEDILISKF</sequence>
<dbReference type="Proteomes" id="UP000070412">
    <property type="component" value="Unassembled WGS sequence"/>
</dbReference>
<protein>
    <recommendedName>
        <fullName evidence="1">Pre-rRNA-processing protein Ipi1 N-terminal domain-containing protein</fullName>
    </recommendedName>
</protein>
<dbReference type="SUPFAM" id="SSF48371">
    <property type="entry name" value="ARM repeat"/>
    <property type="match status" value="1"/>
</dbReference>
<dbReference type="AlphaFoldDB" id="A0A834VC87"/>
<keyword evidence="4" id="KW-1185">Reference proteome</keyword>
<dbReference type="InterPro" id="IPR016024">
    <property type="entry name" value="ARM-type_fold"/>
</dbReference>
<dbReference type="OrthoDB" id="361362at2759"/>
<dbReference type="EnsemblMetazoa" id="SSS_8299s_mrna">
    <property type="protein sequence ID" value="KAF7492207.1"/>
    <property type="gene ID" value="SSS_8299"/>
</dbReference>
<feature type="domain" description="Pre-rRNA-processing protein Ipi1 N-terminal" evidence="1">
    <location>
        <begin position="154"/>
        <end position="193"/>
    </location>
</feature>